<dbReference type="RefSeq" id="WP_344440778.1">
    <property type="nucleotide sequence ID" value="NZ_BAAALF010000022.1"/>
</dbReference>
<feature type="compositionally biased region" description="Basic residues" evidence="1">
    <location>
        <begin position="12"/>
        <end position="32"/>
    </location>
</feature>
<keyword evidence="4" id="KW-1185">Reference proteome</keyword>
<gene>
    <name evidence="3" type="ORF">GCM10009665_18500</name>
</gene>
<evidence type="ECO:0000313" key="3">
    <source>
        <dbReference type="EMBL" id="GAA1228373.1"/>
    </source>
</evidence>
<protein>
    <submittedName>
        <fullName evidence="3">Uncharacterized protein</fullName>
    </submittedName>
</protein>
<feature type="transmembrane region" description="Helical" evidence="2">
    <location>
        <begin position="54"/>
        <end position="73"/>
    </location>
</feature>
<evidence type="ECO:0000256" key="2">
    <source>
        <dbReference type="SAM" id="Phobius"/>
    </source>
</evidence>
<sequence>MSRRTSGANRSGRGRAAGRRAARGVGRRRRGGGRSPAGLPEWALSLPARLGIRWPFIAVVMLATMGAYLHLLLTAPPMPPGQVPASDTAVVRAAPDRSAPDPPGAGGR</sequence>
<name>A0ABN1W2I2_9ACTN</name>
<evidence type="ECO:0000256" key="1">
    <source>
        <dbReference type="SAM" id="MobiDB-lite"/>
    </source>
</evidence>
<dbReference type="Proteomes" id="UP001500037">
    <property type="component" value="Unassembled WGS sequence"/>
</dbReference>
<keyword evidence="2" id="KW-1133">Transmembrane helix</keyword>
<feature type="compositionally biased region" description="Low complexity" evidence="1">
    <location>
        <begin position="1"/>
        <end position="11"/>
    </location>
</feature>
<feature type="region of interest" description="Disordered" evidence="1">
    <location>
        <begin position="1"/>
        <end position="40"/>
    </location>
</feature>
<dbReference type="EMBL" id="BAAALF010000022">
    <property type="protein sequence ID" value="GAA1228373.1"/>
    <property type="molecule type" value="Genomic_DNA"/>
</dbReference>
<accession>A0ABN1W2I2</accession>
<evidence type="ECO:0000313" key="4">
    <source>
        <dbReference type="Proteomes" id="UP001500037"/>
    </source>
</evidence>
<comment type="caution">
    <text evidence="3">The sequence shown here is derived from an EMBL/GenBank/DDBJ whole genome shotgun (WGS) entry which is preliminary data.</text>
</comment>
<keyword evidence="2" id="KW-0472">Membrane</keyword>
<organism evidence="3 4">
    <name type="scientific">Kitasatospora nipponensis</name>
    <dbReference type="NCBI Taxonomy" id="258049"/>
    <lineage>
        <taxon>Bacteria</taxon>
        <taxon>Bacillati</taxon>
        <taxon>Actinomycetota</taxon>
        <taxon>Actinomycetes</taxon>
        <taxon>Kitasatosporales</taxon>
        <taxon>Streptomycetaceae</taxon>
        <taxon>Kitasatospora</taxon>
    </lineage>
</organism>
<feature type="region of interest" description="Disordered" evidence="1">
    <location>
        <begin position="76"/>
        <end position="108"/>
    </location>
</feature>
<reference evidence="3 4" key="1">
    <citation type="journal article" date="2019" name="Int. J. Syst. Evol. Microbiol.">
        <title>The Global Catalogue of Microorganisms (GCM) 10K type strain sequencing project: providing services to taxonomists for standard genome sequencing and annotation.</title>
        <authorList>
            <consortium name="The Broad Institute Genomics Platform"/>
            <consortium name="The Broad Institute Genome Sequencing Center for Infectious Disease"/>
            <person name="Wu L."/>
            <person name="Ma J."/>
        </authorList>
    </citation>
    <scope>NUCLEOTIDE SEQUENCE [LARGE SCALE GENOMIC DNA]</scope>
    <source>
        <strain evidence="3 4">JCM 13004</strain>
    </source>
</reference>
<keyword evidence="2" id="KW-0812">Transmembrane</keyword>
<proteinExistence type="predicted"/>